<accession>A0ABV7GBK0</accession>
<dbReference type="InterPro" id="IPR003717">
    <property type="entry name" value="RecO"/>
</dbReference>
<keyword evidence="5 8" id="KW-0233">DNA recombination</keyword>
<keyword evidence="11" id="KW-1185">Reference proteome</keyword>
<name>A0ABV7GBK0_9GAMM</name>
<dbReference type="PANTHER" id="PTHR33991">
    <property type="entry name" value="DNA REPAIR PROTEIN RECO"/>
    <property type="match status" value="1"/>
</dbReference>
<dbReference type="Gene3D" id="1.20.1440.120">
    <property type="entry name" value="Recombination protein O, C-terminal domain"/>
    <property type="match status" value="1"/>
</dbReference>
<dbReference type="RefSeq" id="WP_248935070.1">
    <property type="nucleotide sequence ID" value="NZ_JAKILF010000002.1"/>
</dbReference>
<keyword evidence="6 8" id="KW-0234">DNA repair</keyword>
<evidence type="ECO:0000256" key="2">
    <source>
        <dbReference type="ARBA" id="ARBA00007452"/>
    </source>
</evidence>
<evidence type="ECO:0000259" key="9">
    <source>
        <dbReference type="Pfam" id="PF11967"/>
    </source>
</evidence>
<evidence type="ECO:0000256" key="1">
    <source>
        <dbReference type="ARBA" id="ARBA00003065"/>
    </source>
</evidence>
<comment type="function">
    <text evidence="1 8">Involved in DNA repair and RecF pathway recombination.</text>
</comment>
<evidence type="ECO:0000313" key="11">
    <source>
        <dbReference type="Proteomes" id="UP001595621"/>
    </source>
</evidence>
<dbReference type="SUPFAM" id="SSF50249">
    <property type="entry name" value="Nucleic acid-binding proteins"/>
    <property type="match status" value="1"/>
</dbReference>
<proteinExistence type="inferred from homology"/>
<evidence type="ECO:0000256" key="6">
    <source>
        <dbReference type="ARBA" id="ARBA00023204"/>
    </source>
</evidence>
<dbReference type="Gene3D" id="2.40.50.140">
    <property type="entry name" value="Nucleic acid-binding proteins"/>
    <property type="match status" value="1"/>
</dbReference>
<organism evidence="10 11">
    <name type="scientific">Shewanella submarina</name>
    <dbReference type="NCBI Taxonomy" id="2016376"/>
    <lineage>
        <taxon>Bacteria</taxon>
        <taxon>Pseudomonadati</taxon>
        <taxon>Pseudomonadota</taxon>
        <taxon>Gammaproteobacteria</taxon>
        <taxon>Alteromonadales</taxon>
        <taxon>Shewanellaceae</taxon>
        <taxon>Shewanella</taxon>
    </lineage>
</organism>
<evidence type="ECO:0000256" key="3">
    <source>
        <dbReference type="ARBA" id="ARBA00021310"/>
    </source>
</evidence>
<dbReference type="Proteomes" id="UP001595621">
    <property type="component" value="Unassembled WGS sequence"/>
</dbReference>
<gene>
    <name evidence="8 10" type="primary">recO</name>
    <name evidence="10" type="ORF">ACFOE0_05750</name>
</gene>
<dbReference type="NCBIfam" id="TIGR00613">
    <property type="entry name" value="reco"/>
    <property type="match status" value="1"/>
</dbReference>
<comment type="caution">
    <text evidence="10">The sequence shown here is derived from an EMBL/GenBank/DDBJ whole genome shotgun (WGS) entry which is preliminary data.</text>
</comment>
<protein>
    <recommendedName>
        <fullName evidence="3 8">DNA repair protein RecO</fullName>
    </recommendedName>
    <alternativeName>
        <fullName evidence="7 8">Recombination protein O</fullName>
    </alternativeName>
</protein>
<evidence type="ECO:0000313" key="10">
    <source>
        <dbReference type="EMBL" id="MFC3137694.1"/>
    </source>
</evidence>
<feature type="domain" description="DNA replication/recombination mediator RecO N-terminal" evidence="9">
    <location>
        <begin position="3"/>
        <end position="72"/>
    </location>
</feature>
<evidence type="ECO:0000256" key="4">
    <source>
        <dbReference type="ARBA" id="ARBA00022763"/>
    </source>
</evidence>
<dbReference type="InterPro" id="IPR022572">
    <property type="entry name" value="DNA_rep/recomb_RecO_N"/>
</dbReference>
<dbReference type="InterPro" id="IPR042242">
    <property type="entry name" value="RecO_C"/>
</dbReference>
<dbReference type="Pfam" id="PF02565">
    <property type="entry name" value="RecO_C"/>
    <property type="match status" value="1"/>
</dbReference>
<evidence type="ECO:0000256" key="7">
    <source>
        <dbReference type="ARBA" id="ARBA00033409"/>
    </source>
</evidence>
<sequence length="232" mass="25624">MERGYVLHSRPYRETSVIANLLVDGLGRVDAVVRVGSGKRNLKSIIQPFQPLIFSLTGRSELKTMTQVEPMSPAIPLTGKSLYAGIYLNELMIRTLQHGGESLFICYHKALMALAREFGEAQLRYVEMSLLKELGAMPSLEHDGHGKEIEPTLNYQYLVEQGFWPVADGAGKIRIWSGAGLQRFAQGCLIEEDLPAAKGLMRILLQPLLGEKPLLSRALFAANLSSVNSNQS</sequence>
<dbReference type="InterPro" id="IPR012340">
    <property type="entry name" value="NA-bd_OB-fold"/>
</dbReference>
<comment type="similarity">
    <text evidence="2 8">Belongs to the RecO family.</text>
</comment>
<keyword evidence="4 8" id="KW-0227">DNA damage</keyword>
<dbReference type="Pfam" id="PF11967">
    <property type="entry name" value="RecO_N"/>
    <property type="match status" value="1"/>
</dbReference>
<dbReference type="EMBL" id="JBHRTD010000006">
    <property type="protein sequence ID" value="MFC3137694.1"/>
    <property type="molecule type" value="Genomic_DNA"/>
</dbReference>
<evidence type="ECO:0000256" key="5">
    <source>
        <dbReference type="ARBA" id="ARBA00023172"/>
    </source>
</evidence>
<evidence type="ECO:0000256" key="8">
    <source>
        <dbReference type="HAMAP-Rule" id="MF_00201"/>
    </source>
</evidence>
<dbReference type="HAMAP" id="MF_00201">
    <property type="entry name" value="RecO"/>
    <property type="match status" value="1"/>
</dbReference>
<reference evidence="11" key="1">
    <citation type="journal article" date="2019" name="Int. J. Syst. Evol. Microbiol.">
        <title>The Global Catalogue of Microorganisms (GCM) 10K type strain sequencing project: providing services to taxonomists for standard genome sequencing and annotation.</title>
        <authorList>
            <consortium name="The Broad Institute Genomics Platform"/>
            <consortium name="The Broad Institute Genome Sequencing Center for Infectious Disease"/>
            <person name="Wu L."/>
            <person name="Ma J."/>
        </authorList>
    </citation>
    <scope>NUCLEOTIDE SEQUENCE [LARGE SCALE GENOMIC DNA]</scope>
    <source>
        <strain evidence="11">KCTC 52277</strain>
    </source>
</reference>
<dbReference type="PANTHER" id="PTHR33991:SF1">
    <property type="entry name" value="DNA REPAIR PROTEIN RECO"/>
    <property type="match status" value="1"/>
</dbReference>